<reference evidence="12 13" key="1">
    <citation type="submission" date="2020-08" db="EMBL/GenBank/DDBJ databases">
        <title>Genome sequence of Weissella diestrammenae KACC 16890T.</title>
        <authorList>
            <person name="Hyun D.-W."/>
            <person name="Bae J.-W."/>
        </authorList>
    </citation>
    <scope>NUCLEOTIDE SEQUENCE [LARGE SCALE GENOMIC DNA]</scope>
    <source>
        <strain evidence="12 13">KACC 16890</strain>
    </source>
</reference>
<evidence type="ECO:0000256" key="3">
    <source>
        <dbReference type="ARBA" id="ARBA00022618"/>
    </source>
</evidence>
<dbReference type="GO" id="GO:0046872">
    <property type="term" value="F:metal ion binding"/>
    <property type="evidence" value="ECO:0007669"/>
    <property type="project" value="UniProtKB-KW"/>
</dbReference>
<evidence type="ECO:0000256" key="2">
    <source>
        <dbReference type="ARBA" id="ARBA00009638"/>
    </source>
</evidence>
<evidence type="ECO:0000256" key="1">
    <source>
        <dbReference type="ARBA" id="ARBA00001946"/>
    </source>
</evidence>
<organism evidence="12 13">
    <name type="scientific">Weissella diestrammenae</name>
    <dbReference type="NCBI Taxonomy" id="1162633"/>
    <lineage>
        <taxon>Bacteria</taxon>
        <taxon>Bacillati</taxon>
        <taxon>Bacillota</taxon>
        <taxon>Bacilli</taxon>
        <taxon>Lactobacillales</taxon>
        <taxon>Lactobacillaceae</taxon>
        <taxon>Weissella</taxon>
    </lineage>
</organism>
<dbReference type="InterPro" id="IPR027417">
    <property type="entry name" value="P-loop_NTPase"/>
</dbReference>
<evidence type="ECO:0000256" key="4">
    <source>
        <dbReference type="ARBA" id="ARBA00022723"/>
    </source>
</evidence>
<dbReference type="SUPFAM" id="SSF52540">
    <property type="entry name" value="P-loop containing nucleoside triphosphate hydrolases"/>
    <property type="match status" value="1"/>
</dbReference>
<dbReference type="EMBL" id="CP060724">
    <property type="protein sequence ID" value="QNN75518.1"/>
    <property type="molecule type" value="Genomic_DNA"/>
</dbReference>
<dbReference type="Proteomes" id="UP000515800">
    <property type="component" value="Chromosome"/>
</dbReference>
<dbReference type="GO" id="GO:0005525">
    <property type="term" value="F:GTP binding"/>
    <property type="evidence" value="ECO:0007669"/>
    <property type="project" value="UniProtKB-UniRule"/>
</dbReference>
<dbReference type="InterPro" id="IPR030393">
    <property type="entry name" value="G_ENGB_dom"/>
</dbReference>
<keyword evidence="8 10" id="KW-0717">Septation</keyword>
<dbReference type="PANTHER" id="PTHR11649:SF13">
    <property type="entry name" value="ENGB-TYPE G DOMAIN-CONTAINING PROTEIN"/>
    <property type="match status" value="1"/>
</dbReference>
<dbReference type="FunFam" id="3.40.50.300:FF:000098">
    <property type="entry name" value="Probable GTP-binding protein EngB"/>
    <property type="match status" value="1"/>
</dbReference>
<dbReference type="Gene3D" id="3.40.50.300">
    <property type="entry name" value="P-loop containing nucleotide triphosphate hydrolases"/>
    <property type="match status" value="1"/>
</dbReference>
<dbReference type="HAMAP" id="MF_00321">
    <property type="entry name" value="GTPase_EngB"/>
    <property type="match status" value="1"/>
</dbReference>
<evidence type="ECO:0000256" key="7">
    <source>
        <dbReference type="ARBA" id="ARBA00023134"/>
    </source>
</evidence>
<keyword evidence="5 10" id="KW-0547">Nucleotide-binding</keyword>
<evidence type="ECO:0000256" key="9">
    <source>
        <dbReference type="ARBA" id="ARBA00023306"/>
    </source>
</evidence>
<proteinExistence type="inferred from homology"/>
<dbReference type="KEGG" id="wdi:H9L19_01040"/>
<sequence length="214" mass="24282">MEVHNVEMVMSAVQPSQYPTDGLPEIALVGRSNVGKSSLTNTLINRKAFARTSSQPGKTQTLNFYKVENQVFFVDVPGYGYAKVSKSAREKFQVMIGEYLEKRQALRGVVQLVDARHAPSREDIEMYHWLTSEEMGGLPVLVVATKADKIARGRWNKAEREIKKTLQFSDQVSDFEMFSSETKYGKEIVWEWIEARMLDGTDFSVDDDTPETSN</sequence>
<evidence type="ECO:0000313" key="12">
    <source>
        <dbReference type="EMBL" id="QNN75518.1"/>
    </source>
</evidence>
<evidence type="ECO:0000313" key="13">
    <source>
        <dbReference type="Proteomes" id="UP000515800"/>
    </source>
</evidence>
<dbReference type="CDD" id="cd01876">
    <property type="entry name" value="YihA_EngB"/>
    <property type="match status" value="1"/>
</dbReference>
<comment type="function">
    <text evidence="10">Necessary for normal cell division and for the maintenance of normal septation.</text>
</comment>
<keyword evidence="4" id="KW-0479">Metal-binding</keyword>
<accession>A0A7G9T5Z3</accession>
<evidence type="ECO:0000256" key="6">
    <source>
        <dbReference type="ARBA" id="ARBA00022842"/>
    </source>
</evidence>
<feature type="domain" description="EngB-type G" evidence="11">
    <location>
        <begin position="22"/>
        <end position="199"/>
    </location>
</feature>
<comment type="cofactor">
    <cofactor evidence="1">
        <name>Mg(2+)</name>
        <dbReference type="ChEBI" id="CHEBI:18420"/>
    </cofactor>
</comment>
<dbReference type="RefSeq" id="WP_187529350.1">
    <property type="nucleotide sequence ID" value="NZ_CP060724.1"/>
</dbReference>
<keyword evidence="6" id="KW-0460">Magnesium</keyword>
<keyword evidence="3 10" id="KW-0132">Cell division</keyword>
<keyword evidence="7 10" id="KW-0342">GTP-binding</keyword>
<gene>
    <name evidence="10" type="primary">engB</name>
    <name evidence="12" type="ORF">H9L19_01040</name>
</gene>
<evidence type="ECO:0000256" key="5">
    <source>
        <dbReference type="ARBA" id="ARBA00022741"/>
    </source>
</evidence>
<keyword evidence="9 10" id="KW-0131">Cell cycle</keyword>
<evidence type="ECO:0000259" key="11">
    <source>
        <dbReference type="PROSITE" id="PS51706"/>
    </source>
</evidence>
<dbReference type="GO" id="GO:0000917">
    <property type="term" value="P:division septum assembly"/>
    <property type="evidence" value="ECO:0007669"/>
    <property type="project" value="UniProtKB-KW"/>
</dbReference>
<name>A0A7G9T5Z3_9LACO</name>
<comment type="similarity">
    <text evidence="2 10">Belongs to the TRAFAC class TrmE-Era-EngA-EngB-Septin-like GTPase superfamily. EngB GTPase family.</text>
</comment>
<keyword evidence="13" id="KW-1185">Reference proteome</keyword>
<dbReference type="NCBIfam" id="TIGR03598">
    <property type="entry name" value="GTPase_YsxC"/>
    <property type="match status" value="1"/>
</dbReference>
<evidence type="ECO:0000256" key="8">
    <source>
        <dbReference type="ARBA" id="ARBA00023210"/>
    </source>
</evidence>
<dbReference type="AlphaFoldDB" id="A0A7G9T5Z3"/>
<evidence type="ECO:0000256" key="10">
    <source>
        <dbReference type="HAMAP-Rule" id="MF_00321"/>
    </source>
</evidence>
<dbReference type="Pfam" id="PF01926">
    <property type="entry name" value="MMR_HSR1"/>
    <property type="match status" value="1"/>
</dbReference>
<dbReference type="InterPro" id="IPR019987">
    <property type="entry name" value="GTP-bd_ribosome_bio_YsxC"/>
</dbReference>
<protein>
    <recommendedName>
        <fullName evidence="10">Probable GTP-binding protein EngB</fullName>
    </recommendedName>
</protein>
<dbReference type="InterPro" id="IPR006073">
    <property type="entry name" value="GTP-bd"/>
</dbReference>
<dbReference type="PROSITE" id="PS51706">
    <property type="entry name" value="G_ENGB"/>
    <property type="match status" value="1"/>
</dbReference>
<dbReference type="GO" id="GO:0005829">
    <property type="term" value="C:cytosol"/>
    <property type="evidence" value="ECO:0007669"/>
    <property type="project" value="TreeGrafter"/>
</dbReference>
<dbReference type="PANTHER" id="PTHR11649">
    <property type="entry name" value="MSS1/TRME-RELATED GTP-BINDING PROTEIN"/>
    <property type="match status" value="1"/>
</dbReference>